<dbReference type="CDD" id="cd07262">
    <property type="entry name" value="VOC_like"/>
    <property type="match status" value="1"/>
</dbReference>
<gene>
    <name evidence="2" type="ORF">pJE1_159</name>
</gene>
<feature type="domain" description="VOC" evidence="1">
    <location>
        <begin position="1"/>
        <end position="121"/>
    </location>
</feature>
<dbReference type="Pfam" id="PF00903">
    <property type="entry name" value="Glyoxalase"/>
    <property type="match status" value="1"/>
</dbReference>
<dbReference type="PANTHER" id="PTHR35006">
    <property type="entry name" value="GLYOXALASE FAMILY PROTEIN (AFU_ORTHOLOGUE AFUA_5G14830)"/>
    <property type="match status" value="1"/>
</dbReference>
<keyword evidence="2" id="KW-0614">Plasmid</keyword>
<reference evidence="2" key="1">
    <citation type="submission" date="2014-06" db="EMBL/GenBank/DDBJ databases">
        <title>Molecular and ecological studies on carbamate pesticide degrading bacteria isolated from agricultural soils.</title>
        <authorList>
            <person name="Kim D.-U."/>
            <person name="Ka J.-O."/>
        </authorList>
    </citation>
    <scope>NUCLEOTIDE SEQUENCE</scope>
    <source>
        <strain evidence="2">JE1</strain>
        <plasmid evidence="2">pJE1</plasmid>
    </source>
</reference>
<name>A0A0D5A094_9SPHN</name>
<dbReference type="InterPro" id="IPR004360">
    <property type="entry name" value="Glyas_Fos-R_dOase_dom"/>
</dbReference>
<dbReference type="AlphaFoldDB" id="A0A0D5A094"/>
<dbReference type="InterPro" id="IPR037523">
    <property type="entry name" value="VOC_core"/>
</dbReference>
<dbReference type="SUPFAM" id="SSF54593">
    <property type="entry name" value="Glyoxalase/Bleomycin resistance protein/Dihydroxybiphenyl dioxygenase"/>
    <property type="match status" value="1"/>
</dbReference>
<protein>
    <submittedName>
        <fullName evidence="2">Lactoylglutathione lyase and related lyase</fullName>
    </submittedName>
</protein>
<evidence type="ECO:0000259" key="1">
    <source>
        <dbReference type="PROSITE" id="PS51819"/>
    </source>
</evidence>
<evidence type="ECO:0000313" key="2">
    <source>
        <dbReference type="EMBL" id="AJW29581.1"/>
    </source>
</evidence>
<dbReference type="RefSeq" id="WP_087574319.1">
    <property type="nucleotide sequence ID" value="NZ_KM017071.1"/>
</dbReference>
<accession>A0A0D5A094</accession>
<sequence length="134" mass="14008">MFNHVMVGSNDLEKSRAFYDALLKPLGMVDTPYEGRLRYMGNGGLLVVVKPGDGNPATSGNGTNIGLRASSREAVDAAYAGGMANGGTSDGAPGLRSTSAFGNYVAYIRDPDGNKFCLLWPNPEYAEGRAAKAG</sequence>
<proteinExistence type="predicted"/>
<dbReference type="EMBL" id="KM017071">
    <property type="protein sequence ID" value="AJW29581.1"/>
    <property type="molecule type" value="Genomic_DNA"/>
</dbReference>
<dbReference type="InterPro" id="IPR029068">
    <property type="entry name" value="Glyas_Bleomycin-R_OHBP_Dase"/>
</dbReference>
<dbReference type="GO" id="GO:0016829">
    <property type="term" value="F:lyase activity"/>
    <property type="evidence" value="ECO:0007669"/>
    <property type="project" value="UniProtKB-KW"/>
</dbReference>
<geneLocation type="plasmid" evidence="2">
    <name>pJE1</name>
</geneLocation>
<keyword evidence="2" id="KW-0456">Lyase</keyword>
<organism evidence="2">
    <name type="scientific">Sphingomonas sp. JE1</name>
    <dbReference type="NCBI Taxonomy" id="1628059"/>
    <lineage>
        <taxon>Bacteria</taxon>
        <taxon>Pseudomonadati</taxon>
        <taxon>Pseudomonadota</taxon>
        <taxon>Alphaproteobacteria</taxon>
        <taxon>Sphingomonadales</taxon>
        <taxon>Sphingomonadaceae</taxon>
        <taxon>Sphingomonas</taxon>
    </lineage>
</organism>
<dbReference type="Gene3D" id="3.10.180.10">
    <property type="entry name" value="2,3-Dihydroxybiphenyl 1,2-Dioxygenase, domain 1"/>
    <property type="match status" value="1"/>
</dbReference>
<dbReference type="PROSITE" id="PS51819">
    <property type="entry name" value="VOC"/>
    <property type="match status" value="1"/>
</dbReference>
<dbReference type="PANTHER" id="PTHR35006:SF1">
    <property type="entry name" value="BLL2941 PROTEIN"/>
    <property type="match status" value="1"/>
</dbReference>